<evidence type="ECO:0000256" key="4">
    <source>
        <dbReference type="ARBA" id="ARBA00023163"/>
    </source>
</evidence>
<accession>A0A9D1T2X9</accession>
<protein>
    <submittedName>
        <fullName evidence="6">MerR family transcriptional regulator</fullName>
    </submittedName>
</protein>
<dbReference type="InterPro" id="IPR000551">
    <property type="entry name" value="MerR-type_HTH_dom"/>
</dbReference>
<dbReference type="PANTHER" id="PTHR30204">
    <property type="entry name" value="REDOX-CYCLING DRUG-SENSING TRANSCRIPTIONAL ACTIVATOR SOXR"/>
    <property type="match status" value="1"/>
</dbReference>
<dbReference type="SMART" id="SM00422">
    <property type="entry name" value="HTH_MERR"/>
    <property type="match status" value="1"/>
</dbReference>
<dbReference type="Gene3D" id="1.10.1660.10">
    <property type="match status" value="1"/>
</dbReference>
<keyword evidence="3" id="KW-0238">DNA-binding</keyword>
<organism evidence="6 7">
    <name type="scientific">Candidatus Spyradenecus faecavium</name>
    <dbReference type="NCBI Taxonomy" id="2840947"/>
    <lineage>
        <taxon>Bacteria</taxon>
        <taxon>Pseudomonadati</taxon>
        <taxon>Lentisphaerota</taxon>
        <taxon>Lentisphaeria</taxon>
        <taxon>Lentisphaerales</taxon>
        <taxon>Lentisphaeraceae</taxon>
        <taxon>Lentisphaeraceae incertae sedis</taxon>
        <taxon>Candidatus Spyradenecus</taxon>
    </lineage>
</organism>
<keyword evidence="2" id="KW-0805">Transcription regulation</keyword>
<proteinExistence type="predicted"/>
<dbReference type="InterPro" id="IPR047057">
    <property type="entry name" value="MerR_fam"/>
</dbReference>
<keyword evidence="4" id="KW-0804">Transcription</keyword>
<dbReference type="GO" id="GO:0003700">
    <property type="term" value="F:DNA-binding transcription factor activity"/>
    <property type="evidence" value="ECO:0007669"/>
    <property type="project" value="InterPro"/>
</dbReference>
<dbReference type="InterPro" id="IPR009061">
    <property type="entry name" value="DNA-bd_dom_put_sf"/>
</dbReference>
<dbReference type="Pfam" id="PF13411">
    <property type="entry name" value="MerR_1"/>
    <property type="match status" value="1"/>
</dbReference>
<keyword evidence="1" id="KW-0678">Repressor</keyword>
<dbReference type="AlphaFoldDB" id="A0A9D1T2X9"/>
<evidence type="ECO:0000313" key="6">
    <source>
        <dbReference type="EMBL" id="HIV09895.1"/>
    </source>
</evidence>
<evidence type="ECO:0000259" key="5">
    <source>
        <dbReference type="PROSITE" id="PS50937"/>
    </source>
</evidence>
<evidence type="ECO:0000256" key="2">
    <source>
        <dbReference type="ARBA" id="ARBA00023015"/>
    </source>
</evidence>
<dbReference type="PANTHER" id="PTHR30204:SF69">
    <property type="entry name" value="MERR-FAMILY TRANSCRIPTIONAL REGULATOR"/>
    <property type="match status" value="1"/>
</dbReference>
<comment type="caution">
    <text evidence="6">The sequence shown here is derived from an EMBL/GenBank/DDBJ whole genome shotgun (WGS) entry which is preliminary data.</text>
</comment>
<gene>
    <name evidence="6" type="ORF">IAC79_07275</name>
</gene>
<evidence type="ECO:0000256" key="1">
    <source>
        <dbReference type="ARBA" id="ARBA00022491"/>
    </source>
</evidence>
<reference evidence="6" key="1">
    <citation type="submission" date="2020-10" db="EMBL/GenBank/DDBJ databases">
        <authorList>
            <person name="Gilroy R."/>
        </authorList>
    </citation>
    <scope>NUCLEOTIDE SEQUENCE</scope>
    <source>
        <strain evidence="6">35461</strain>
    </source>
</reference>
<sequence>MNRARTFTIGDFSKLTGVHINSLLYYEKLGILRPTRGDRRTGYRHYTQTQLRVVEAIQLCVRAGLSLEGFRHFQQDGGERHIRYDRLLESAAVSLRRAIRDATALLREVQSVQALQRQGEAVAAGGVHEVRVAEHRCIVRAVAPGENPDDAYFALLRGMGKARLRMGYDNGALFIRRNGVERRYLYVDIAEPWEAGPVAPPCLRLPAARWQSQAVQGAILEPDADLPEGDCVVMERDLFTGDFAIDPPRLERLVSTTLQRRLPKWLTA</sequence>
<dbReference type="SUPFAM" id="SSF46955">
    <property type="entry name" value="Putative DNA-binding domain"/>
    <property type="match status" value="1"/>
</dbReference>
<dbReference type="GO" id="GO:0003677">
    <property type="term" value="F:DNA binding"/>
    <property type="evidence" value="ECO:0007669"/>
    <property type="project" value="UniProtKB-KW"/>
</dbReference>
<feature type="domain" description="HTH merR-type" evidence="5">
    <location>
        <begin position="6"/>
        <end position="76"/>
    </location>
</feature>
<reference evidence="6" key="2">
    <citation type="journal article" date="2021" name="PeerJ">
        <title>Extensive microbial diversity within the chicken gut microbiome revealed by metagenomics and culture.</title>
        <authorList>
            <person name="Gilroy R."/>
            <person name="Ravi A."/>
            <person name="Getino M."/>
            <person name="Pursley I."/>
            <person name="Horton D.L."/>
            <person name="Alikhan N.F."/>
            <person name="Baker D."/>
            <person name="Gharbi K."/>
            <person name="Hall N."/>
            <person name="Watson M."/>
            <person name="Adriaenssens E.M."/>
            <person name="Foster-Nyarko E."/>
            <person name="Jarju S."/>
            <person name="Secka A."/>
            <person name="Antonio M."/>
            <person name="Oren A."/>
            <person name="Chaudhuri R.R."/>
            <person name="La Ragione R."/>
            <person name="Hildebrand F."/>
            <person name="Pallen M.J."/>
        </authorList>
    </citation>
    <scope>NUCLEOTIDE SEQUENCE</scope>
    <source>
        <strain evidence="6">35461</strain>
    </source>
</reference>
<name>A0A9D1T2X9_9BACT</name>
<dbReference type="PROSITE" id="PS50937">
    <property type="entry name" value="HTH_MERR_2"/>
    <property type="match status" value="1"/>
</dbReference>
<evidence type="ECO:0000256" key="3">
    <source>
        <dbReference type="ARBA" id="ARBA00023125"/>
    </source>
</evidence>
<dbReference type="EMBL" id="DVOR01000232">
    <property type="protein sequence ID" value="HIV09895.1"/>
    <property type="molecule type" value="Genomic_DNA"/>
</dbReference>
<evidence type="ECO:0000313" key="7">
    <source>
        <dbReference type="Proteomes" id="UP000886845"/>
    </source>
</evidence>
<dbReference type="Proteomes" id="UP000886845">
    <property type="component" value="Unassembled WGS sequence"/>
</dbReference>